<sequence length="42" mass="4893">MNIADVAKKGFKALFCFPIHLRLKGYRRMSTFLQSNTRAVDF</sequence>
<reference evidence="1 2" key="1">
    <citation type="journal article" date="2002" name="Proc. Natl. Acad. Sci. U.S.A.">
        <title>The complete genome sequence of Chlorobium tepidum TLS, a photosynthetic, anaerobic, green-sulfur bacterium.</title>
        <authorList>
            <person name="Eisen J.A."/>
            <person name="Nelson K.E."/>
            <person name="Paulsen I.T."/>
            <person name="Heidelberg J.F."/>
            <person name="Wu M."/>
            <person name="Dodson R.J."/>
            <person name="Deboy R."/>
            <person name="Gwinn M.L."/>
            <person name="Nelson W.C."/>
            <person name="Haft D.H."/>
            <person name="Hickey E.K."/>
            <person name="Peterson J.D."/>
            <person name="Durkin A.S."/>
            <person name="Kolonay J.L."/>
            <person name="Yang F."/>
            <person name="Holt I."/>
            <person name="Umayam L.A."/>
            <person name="Mason T."/>
            <person name="Brenner M."/>
            <person name="Shea T.P."/>
            <person name="Parksey D."/>
            <person name="Nierman W.C."/>
            <person name="Feldblyum T.V."/>
            <person name="Hansen C.L."/>
            <person name="Craven M.B."/>
            <person name="Radune D."/>
            <person name="Vamathevan J."/>
            <person name="Khouri H."/>
            <person name="White O."/>
            <person name="Gruber T.M."/>
            <person name="Ketchum K.A."/>
            <person name="Venter J.C."/>
            <person name="Tettelin H."/>
            <person name="Bryant D.A."/>
            <person name="Fraser C.M."/>
        </authorList>
    </citation>
    <scope>NUCLEOTIDE SEQUENCE [LARGE SCALE GENOMIC DNA]</scope>
    <source>
        <strain evidence="2">ATCC 49652 / DSM 12025 / NBRC 103806 / TLS</strain>
    </source>
</reference>
<keyword evidence="2" id="KW-1185">Reference proteome</keyword>
<gene>
    <name evidence="1" type="ordered locus">CT2063</name>
</gene>
<dbReference type="HOGENOM" id="CLU_3249178_0_0_10"/>
<protein>
    <submittedName>
        <fullName evidence="1">Uncharacterized protein</fullName>
    </submittedName>
</protein>
<evidence type="ECO:0000313" key="1">
    <source>
        <dbReference type="EMBL" id="AAM73280.1"/>
    </source>
</evidence>
<dbReference type="STRING" id="194439.CT2063"/>
<dbReference type="KEGG" id="cte:CT2063"/>
<dbReference type="EMBL" id="AE006470">
    <property type="protein sequence ID" value="AAM73280.1"/>
    <property type="molecule type" value="Genomic_DNA"/>
</dbReference>
<dbReference type="EnsemblBacteria" id="AAM73280">
    <property type="protein sequence ID" value="AAM73280"/>
    <property type="gene ID" value="CT2063"/>
</dbReference>
<dbReference type="AlphaFoldDB" id="Q8KAU1"/>
<evidence type="ECO:0000313" key="2">
    <source>
        <dbReference type="Proteomes" id="UP000001007"/>
    </source>
</evidence>
<accession>Q8KAU1</accession>
<proteinExistence type="predicted"/>
<organism evidence="1 2">
    <name type="scientific">Chlorobaculum tepidum (strain ATCC 49652 / DSM 12025 / NBRC 103806 / TLS)</name>
    <name type="common">Chlorobium tepidum</name>
    <dbReference type="NCBI Taxonomy" id="194439"/>
    <lineage>
        <taxon>Bacteria</taxon>
        <taxon>Pseudomonadati</taxon>
        <taxon>Chlorobiota</taxon>
        <taxon>Chlorobiia</taxon>
        <taxon>Chlorobiales</taxon>
        <taxon>Chlorobiaceae</taxon>
        <taxon>Chlorobaculum</taxon>
    </lineage>
</organism>
<dbReference type="Proteomes" id="UP000001007">
    <property type="component" value="Chromosome"/>
</dbReference>
<name>Q8KAU1_CHLTE</name>